<keyword evidence="4" id="KW-0378">Hydrolase</keyword>
<dbReference type="RefSeq" id="WP_183123253.1">
    <property type="nucleotide sequence ID" value="NZ_JACJHR010000006.1"/>
</dbReference>
<dbReference type="InterPro" id="IPR014577">
    <property type="entry name" value="UCP033093_metalloPase"/>
</dbReference>
<name>A0A8E1VUV1_9PSEU</name>
<dbReference type="Pfam" id="PF00149">
    <property type="entry name" value="Metallophos"/>
    <property type="match status" value="1"/>
</dbReference>
<dbReference type="PANTHER" id="PTHR30337">
    <property type="entry name" value="COMPONENT OF ATP-DEPENDENT DSDNA EXONUCLEASE"/>
    <property type="match status" value="1"/>
</dbReference>
<gene>
    <name evidence="7" type="ORF">H5411_06385</name>
</gene>
<keyword evidence="3" id="KW-0540">Nuclease</keyword>
<dbReference type="SUPFAM" id="SSF56300">
    <property type="entry name" value="Metallo-dependent phosphatases"/>
    <property type="match status" value="1"/>
</dbReference>
<dbReference type="InterPro" id="IPR004843">
    <property type="entry name" value="Calcineurin-like_PHP"/>
</dbReference>
<evidence type="ECO:0000256" key="4">
    <source>
        <dbReference type="ARBA" id="ARBA00022801"/>
    </source>
</evidence>
<reference evidence="7 8" key="1">
    <citation type="submission" date="2020-08" db="EMBL/GenBank/DDBJ databases">
        <title>Amycolatopsis echigonensis JCM 21831.</title>
        <authorList>
            <person name="Tedsree N."/>
            <person name="Kuncharoen N."/>
            <person name="Likhitwitayawuid K."/>
            <person name="Tanasupawat S."/>
        </authorList>
    </citation>
    <scope>NUCLEOTIDE SEQUENCE [LARGE SCALE GENOMIC DNA]</scope>
    <source>
        <strain evidence="7 8">JCM 21831</strain>
    </source>
</reference>
<evidence type="ECO:0000256" key="2">
    <source>
        <dbReference type="ARBA" id="ARBA00013365"/>
    </source>
</evidence>
<dbReference type="AlphaFoldDB" id="A0A8E1VUV1"/>
<feature type="domain" description="Calcineurin-like phosphoesterase" evidence="6">
    <location>
        <begin position="1"/>
        <end position="102"/>
    </location>
</feature>
<dbReference type="Proteomes" id="UP000550260">
    <property type="component" value="Unassembled WGS sequence"/>
</dbReference>
<dbReference type="InterPro" id="IPR029052">
    <property type="entry name" value="Metallo-depent_PP-like"/>
</dbReference>
<keyword evidence="5 7" id="KW-0269">Exonuclease</keyword>
<evidence type="ECO:0000259" key="6">
    <source>
        <dbReference type="Pfam" id="PF00149"/>
    </source>
</evidence>
<dbReference type="PANTHER" id="PTHR30337:SF0">
    <property type="entry name" value="NUCLEASE SBCCD SUBUNIT D"/>
    <property type="match status" value="1"/>
</dbReference>
<dbReference type="CDD" id="cd00840">
    <property type="entry name" value="MPP_Mre11_N"/>
    <property type="match status" value="1"/>
</dbReference>
<evidence type="ECO:0000256" key="3">
    <source>
        <dbReference type="ARBA" id="ARBA00022722"/>
    </source>
</evidence>
<proteinExistence type="inferred from homology"/>
<dbReference type="InterPro" id="IPR041796">
    <property type="entry name" value="Mre11_N"/>
</dbReference>
<organism evidence="7 8">
    <name type="scientific">Amycolatopsis echigonensis</name>
    <dbReference type="NCBI Taxonomy" id="2576905"/>
    <lineage>
        <taxon>Bacteria</taxon>
        <taxon>Bacillati</taxon>
        <taxon>Actinomycetota</taxon>
        <taxon>Actinomycetes</taxon>
        <taxon>Pseudonocardiales</taxon>
        <taxon>Pseudonocardiaceae</taxon>
        <taxon>Amycolatopsis</taxon>
    </lineage>
</organism>
<dbReference type="EMBL" id="JACJHR010000006">
    <property type="protein sequence ID" value="MBB2498761.1"/>
    <property type="molecule type" value="Genomic_DNA"/>
</dbReference>
<accession>A0A8E1VUV1</accession>
<sequence length="372" mass="39973">MRFLHTADWQLGMTRHFLSPEAQARFSDARLAAVRAIGDLAAEQHCEFVVVCGDVFDANQLHPQVVGRALEAMTSIPVPVYLLPGNHDTIDAGSVYRSAAFKHRCPDHVHVLADPGVHEIAPGIELVAAPLNVKHPLTDLPGDQCRALVPNPGVQRILVGHGAVDTLSPDPGNPATIRTGTLSDALADGRIHYVALGDRHSTTQVAGRAIWYSGAPEVTDFIETDPGNVLVVDLDRDLEARVTHHRVGTWSFIAAERHLNRAADVEEFDRWLHDLPNKDRTVLKLGLVGSISVADKARLDEITDTHSDVFAALNVSSRRSDLAVLPDDHDFTDLGLSGIVAAAAQELVGAAAGDPAAQDALSLLYRLARSAA</sequence>
<dbReference type="InterPro" id="IPR050535">
    <property type="entry name" value="DNA_Repair-Maintenance_Comp"/>
</dbReference>
<dbReference type="PIRSF" id="PIRSF033093">
    <property type="entry name" value="UCP_ML1119"/>
    <property type="match status" value="1"/>
</dbReference>
<dbReference type="GO" id="GO:0004527">
    <property type="term" value="F:exonuclease activity"/>
    <property type="evidence" value="ECO:0007669"/>
    <property type="project" value="UniProtKB-KW"/>
</dbReference>
<comment type="similarity">
    <text evidence="1">Belongs to the SbcD family.</text>
</comment>
<evidence type="ECO:0000313" key="7">
    <source>
        <dbReference type="EMBL" id="MBB2498761.1"/>
    </source>
</evidence>
<dbReference type="Gene3D" id="3.60.21.10">
    <property type="match status" value="1"/>
</dbReference>
<evidence type="ECO:0000313" key="8">
    <source>
        <dbReference type="Proteomes" id="UP000550260"/>
    </source>
</evidence>
<evidence type="ECO:0000256" key="5">
    <source>
        <dbReference type="ARBA" id="ARBA00022839"/>
    </source>
</evidence>
<protein>
    <recommendedName>
        <fullName evidence="2">Nuclease SbcCD subunit D</fullName>
    </recommendedName>
</protein>
<comment type="caution">
    <text evidence="7">The sequence shown here is derived from an EMBL/GenBank/DDBJ whole genome shotgun (WGS) entry which is preliminary data.</text>
</comment>
<evidence type="ECO:0000256" key="1">
    <source>
        <dbReference type="ARBA" id="ARBA00010555"/>
    </source>
</evidence>